<accession>A0AAD7JDR6</accession>
<dbReference type="AlphaFoldDB" id="A0AAD7JDR6"/>
<evidence type="ECO:0000313" key="3">
    <source>
        <dbReference type="EMBL" id="KAJ7762747.1"/>
    </source>
</evidence>
<feature type="chain" id="PRO_5042018994" evidence="2">
    <location>
        <begin position="23"/>
        <end position="223"/>
    </location>
</feature>
<feature type="signal peptide" evidence="2">
    <location>
        <begin position="1"/>
        <end position="22"/>
    </location>
</feature>
<organism evidence="3 4">
    <name type="scientific">Mycena maculata</name>
    <dbReference type="NCBI Taxonomy" id="230809"/>
    <lineage>
        <taxon>Eukaryota</taxon>
        <taxon>Fungi</taxon>
        <taxon>Dikarya</taxon>
        <taxon>Basidiomycota</taxon>
        <taxon>Agaricomycotina</taxon>
        <taxon>Agaricomycetes</taxon>
        <taxon>Agaricomycetidae</taxon>
        <taxon>Agaricales</taxon>
        <taxon>Marasmiineae</taxon>
        <taxon>Mycenaceae</taxon>
        <taxon>Mycena</taxon>
    </lineage>
</organism>
<name>A0AAD7JDR6_9AGAR</name>
<evidence type="ECO:0000256" key="1">
    <source>
        <dbReference type="SAM" id="MobiDB-lite"/>
    </source>
</evidence>
<dbReference type="EMBL" id="JARJLG010000042">
    <property type="protein sequence ID" value="KAJ7762747.1"/>
    <property type="molecule type" value="Genomic_DNA"/>
</dbReference>
<evidence type="ECO:0000313" key="4">
    <source>
        <dbReference type="Proteomes" id="UP001215280"/>
    </source>
</evidence>
<gene>
    <name evidence="3" type="ORF">DFH07DRAFT_402933</name>
</gene>
<sequence length="223" mass="22893">MTLLRSICIFLGTLSAVHTAASVPRSSRRISLNSRQVPDVPPQCDTTCDPVDDILASGNCSPSQCCTPLFQSGYFGCLECVGMADNATVAEFAQAQGLVDNLTIACSEEGFALPELTLPGQNPNRTLATVPVGSSHSASTFSQITVSAPPSTTSAAPTISQKTITSLPSQPAAPSSTSPTGTGAATPTTSTNAGYTVRFDTCQGLPSLMVAGWMVLCMQAVLG</sequence>
<comment type="caution">
    <text evidence="3">The sequence shown here is derived from an EMBL/GenBank/DDBJ whole genome shotgun (WGS) entry which is preliminary data.</text>
</comment>
<evidence type="ECO:0000256" key="2">
    <source>
        <dbReference type="SAM" id="SignalP"/>
    </source>
</evidence>
<reference evidence="3" key="1">
    <citation type="submission" date="2023-03" db="EMBL/GenBank/DDBJ databases">
        <title>Massive genome expansion in bonnet fungi (Mycena s.s.) driven by repeated elements and novel gene families across ecological guilds.</title>
        <authorList>
            <consortium name="Lawrence Berkeley National Laboratory"/>
            <person name="Harder C.B."/>
            <person name="Miyauchi S."/>
            <person name="Viragh M."/>
            <person name="Kuo A."/>
            <person name="Thoen E."/>
            <person name="Andreopoulos B."/>
            <person name="Lu D."/>
            <person name="Skrede I."/>
            <person name="Drula E."/>
            <person name="Henrissat B."/>
            <person name="Morin E."/>
            <person name="Kohler A."/>
            <person name="Barry K."/>
            <person name="LaButti K."/>
            <person name="Morin E."/>
            <person name="Salamov A."/>
            <person name="Lipzen A."/>
            <person name="Mereny Z."/>
            <person name="Hegedus B."/>
            <person name="Baldrian P."/>
            <person name="Stursova M."/>
            <person name="Weitz H."/>
            <person name="Taylor A."/>
            <person name="Grigoriev I.V."/>
            <person name="Nagy L.G."/>
            <person name="Martin F."/>
            <person name="Kauserud H."/>
        </authorList>
    </citation>
    <scope>NUCLEOTIDE SEQUENCE</scope>
    <source>
        <strain evidence="3">CBHHK188m</strain>
    </source>
</reference>
<dbReference type="Proteomes" id="UP001215280">
    <property type="component" value="Unassembled WGS sequence"/>
</dbReference>
<feature type="region of interest" description="Disordered" evidence="1">
    <location>
        <begin position="165"/>
        <end position="193"/>
    </location>
</feature>
<keyword evidence="2" id="KW-0732">Signal</keyword>
<protein>
    <submittedName>
        <fullName evidence="3">Uncharacterized protein</fullName>
    </submittedName>
</protein>
<keyword evidence="4" id="KW-1185">Reference proteome</keyword>
<proteinExistence type="predicted"/>